<keyword evidence="2" id="KW-1185">Reference proteome</keyword>
<gene>
    <name evidence="1" type="ORF">GCM10025751_48640</name>
</gene>
<protein>
    <submittedName>
        <fullName evidence="1">Uncharacterized protein</fullName>
    </submittedName>
</protein>
<proteinExistence type="predicted"/>
<sequence length="120" mass="14030">MFGFAAGENRTLAPFRRAYNATADKPLSPGDFYQWLTPLFVAYLHDLVQRELDEVAVPHTVSDEFDRFRDVTVADATILRIHRFLREEYQGLCEEQTEAKLHLLHNVTDQTIDRDQQRYS</sequence>
<comment type="caution">
    <text evidence="1">The sequence shown here is derived from an EMBL/GenBank/DDBJ whole genome shotgun (WGS) entry which is preliminary data.</text>
</comment>
<evidence type="ECO:0000313" key="1">
    <source>
        <dbReference type="EMBL" id="GAA5061973.1"/>
    </source>
</evidence>
<dbReference type="AlphaFoldDB" id="A0AAV3UPB1"/>
<dbReference type="PANTHER" id="PTHR33258">
    <property type="entry name" value="TRANSPOSASE INSL FOR INSERTION SEQUENCE ELEMENT IS186A-RELATED"/>
    <property type="match status" value="1"/>
</dbReference>
<dbReference type="Proteomes" id="UP001501729">
    <property type="component" value="Unassembled WGS sequence"/>
</dbReference>
<evidence type="ECO:0000313" key="2">
    <source>
        <dbReference type="Proteomes" id="UP001501729"/>
    </source>
</evidence>
<organism evidence="1 2">
    <name type="scientific">Haladaptatus pallidirubidus</name>
    <dbReference type="NCBI Taxonomy" id="1008152"/>
    <lineage>
        <taxon>Archaea</taxon>
        <taxon>Methanobacteriati</taxon>
        <taxon>Methanobacteriota</taxon>
        <taxon>Stenosarchaea group</taxon>
        <taxon>Halobacteria</taxon>
        <taxon>Halobacteriales</taxon>
        <taxon>Haladaptataceae</taxon>
        <taxon>Haladaptatus</taxon>
    </lineage>
</organism>
<dbReference type="PANTHER" id="PTHR33258:SF1">
    <property type="entry name" value="TRANSPOSASE INSL FOR INSERTION SEQUENCE ELEMENT IS186A-RELATED"/>
    <property type="match status" value="1"/>
</dbReference>
<accession>A0AAV3UPB1</accession>
<name>A0AAV3UPB1_9EURY</name>
<dbReference type="EMBL" id="BAABKX010000022">
    <property type="protein sequence ID" value="GAA5061973.1"/>
    <property type="molecule type" value="Genomic_DNA"/>
</dbReference>
<reference evidence="1 2" key="1">
    <citation type="journal article" date="2019" name="Int. J. Syst. Evol. Microbiol.">
        <title>The Global Catalogue of Microorganisms (GCM) 10K type strain sequencing project: providing services to taxonomists for standard genome sequencing and annotation.</title>
        <authorList>
            <consortium name="The Broad Institute Genomics Platform"/>
            <consortium name="The Broad Institute Genome Sequencing Center for Infectious Disease"/>
            <person name="Wu L."/>
            <person name="Ma J."/>
        </authorList>
    </citation>
    <scope>NUCLEOTIDE SEQUENCE [LARGE SCALE GENOMIC DNA]</scope>
    <source>
        <strain evidence="1 2">JCM 17504</strain>
    </source>
</reference>